<evidence type="ECO:0000259" key="1">
    <source>
        <dbReference type="Pfam" id="PF00326"/>
    </source>
</evidence>
<protein>
    <submittedName>
        <fullName evidence="2">Putative S9 family peptidase</fullName>
    </submittedName>
</protein>
<organism evidence="2 3">
    <name type="scientific">Anaerolinea thermophila</name>
    <dbReference type="NCBI Taxonomy" id="167964"/>
    <lineage>
        <taxon>Bacteria</taxon>
        <taxon>Bacillati</taxon>
        <taxon>Chloroflexota</taxon>
        <taxon>Anaerolineae</taxon>
        <taxon>Anaerolineales</taxon>
        <taxon>Anaerolineaceae</taxon>
        <taxon>Anaerolinea</taxon>
    </lineage>
</organism>
<dbReference type="InterPro" id="IPR001375">
    <property type="entry name" value="Peptidase_S9_cat"/>
</dbReference>
<dbReference type="GO" id="GO:0008236">
    <property type="term" value="F:serine-type peptidase activity"/>
    <property type="evidence" value="ECO:0007669"/>
    <property type="project" value="InterPro"/>
</dbReference>
<evidence type="ECO:0000313" key="2">
    <source>
        <dbReference type="EMBL" id="KUK46878.1"/>
    </source>
</evidence>
<proteinExistence type="predicted"/>
<dbReference type="InterPro" id="IPR029058">
    <property type="entry name" value="AB_hydrolase_fold"/>
</dbReference>
<dbReference type="InterPro" id="IPR050585">
    <property type="entry name" value="Xaa-Pro_dipeptidyl-ppase/CocE"/>
</dbReference>
<dbReference type="Pfam" id="PF00326">
    <property type="entry name" value="Peptidase_S9"/>
    <property type="match status" value="1"/>
</dbReference>
<dbReference type="AlphaFoldDB" id="A0A101FYW9"/>
<dbReference type="PANTHER" id="PTHR43056">
    <property type="entry name" value="PEPTIDASE S9 PROLYL OLIGOPEPTIDASE"/>
    <property type="match status" value="1"/>
</dbReference>
<dbReference type="PANTHER" id="PTHR43056:SF5">
    <property type="entry name" value="PEPTIDASE S9 PROLYL OLIGOPEPTIDASE CATALYTIC DOMAIN-CONTAINING PROTEIN"/>
    <property type="match status" value="1"/>
</dbReference>
<dbReference type="Gene3D" id="2.120.10.30">
    <property type="entry name" value="TolB, C-terminal domain"/>
    <property type="match status" value="2"/>
</dbReference>
<dbReference type="Pfam" id="PF07676">
    <property type="entry name" value="PD40"/>
    <property type="match status" value="1"/>
</dbReference>
<sequence>MHIPVDILFSRRGLQDVQLSGDDRVIWAEVENGIGKVYLQSDDKKFLDLSQGISVKGGILYGGGEFDCRGTKVVFCGEKSQLYAVDLKTTATTMLTPAWGKVSSPSISPDGKWVLYVFSDGETDLIAVVPMHAQDWPRQIVKGADFYLQPTWRPDGEWIAWVEWDHPLMPWQGSRVKLGEVGGMQLRLFNETWISGKPGRSAHQPLFSPNGKTLSYLQQNGEWEDLVLYDLKKKEKRILVHGEEYMLSTLDWVQGLRSYGWSYDSKNIFYFRYADAGATLWRVNVRSGKSVQIPTAPFTWLSQISCSSISDTMVWMGSSPSVPKQILKVENGNVETVHSSWDDTIYSPQMALPQKITWKGLDGKDVFGLLYLPEDTTDQKVPLIVEVHGGPTMQRMLSFAAEANLFTSRGYAYLQVNYRGSSGYGAAYRETLKGKWGSLEVDDIYSAAIHLVEKGIVRRGKMALMGNSSGGTTVLNTLRKYPGVFQAAICSYGIGDLIADAKQTHKFEKYYYQFLIGDLDEEKQQFIDRSPIFHIDEIKDPLLLFHGSDDMVVHPSQSQALYDSLVERGIPCSLTIFEQEGHGFRKEETLREYYRAILEFLAHYLLAE</sequence>
<accession>A0A101FYW9</accession>
<name>A0A101FYW9_9CHLR</name>
<evidence type="ECO:0000313" key="3">
    <source>
        <dbReference type="Proteomes" id="UP000064249"/>
    </source>
</evidence>
<reference evidence="2 3" key="1">
    <citation type="journal article" date="2015" name="MBio">
        <title>Genome-Resolved Metagenomic Analysis Reveals Roles for Candidate Phyla and Other Microbial Community Members in Biogeochemical Transformations in Oil Reservoirs.</title>
        <authorList>
            <person name="Hu P."/>
            <person name="Tom L."/>
            <person name="Singh A."/>
            <person name="Thomas B.C."/>
            <person name="Baker B.J."/>
            <person name="Piceno Y.M."/>
            <person name="Andersen G.L."/>
            <person name="Banfield J.F."/>
        </authorList>
    </citation>
    <scope>NUCLEOTIDE SEQUENCE [LARGE SCALE GENOMIC DNA]</scope>
    <source>
        <strain evidence="2">46_16</strain>
    </source>
</reference>
<feature type="domain" description="Peptidase S9 prolyl oligopeptidase catalytic" evidence="1">
    <location>
        <begin position="398"/>
        <end position="605"/>
    </location>
</feature>
<dbReference type="InterPro" id="IPR011659">
    <property type="entry name" value="WD40"/>
</dbReference>
<gene>
    <name evidence="2" type="ORF">XD73_0282</name>
</gene>
<dbReference type="InterPro" id="IPR011042">
    <property type="entry name" value="6-blade_b-propeller_TolB-like"/>
</dbReference>
<dbReference type="Proteomes" id="UP000064249">
    <property type="component" value="Unassembled WGS sequence"/>
</dbReference>
<dbReference type="Gene3D" id="3.40.50.1820">
    <property type="entry name" value="alpha/beta hydrolase"/>
    <property type="match status" value="1"/>
</dbReference>
<dbReference type="SUPFAM" id="SSF82171">
    <property type="entry name" value="DPP6 N-terminal domain-like"/>
    <property type="match status" value="1"/>
</dbReference>
<dbReference type="GO" id="GO:0006508">
    <property type="term" value="P:proteolysis"/>
    <property type="evidence" value="ECO:0007669"/>
    <property type="project" value="InterPro"/>
</dbReference>
<comment type="caution">
    <text evidence="2">The sequence shown here is derived from an EMBL/GenBank/DDBJ whole genome shotgun (WGS) entry which is preliminary data.</text>
</comment>
<dbReference type="EMBL" id="LGFU01000005">
    <property type="protein sequence ID" value="KUK46878.1"/>
    <property type="molecule type" value="Genomic_DNA"/>
</dbReference>
<dbReference type="SUPFAM" id="SSF53474">
    <property type="entry name" value="alpha/beta-Hydrolases"/>
    <property type="match status" value="1"/>
</dbReference>